<evidence type="ECO:0000259" key="2">
    <source>
        <dbReference type="PROSITE" id="PS50030"/>
    </source>
</evidence>
<evidence type="ECO:0000313" key="3">
    <source>
        <dbReference type="EMBL" id="GAW80379.1"/>
    </source>
</evidence>
<dbReference type="InterPro" id="IPR036339">
    <property type="entry name" value="PUB-like_dom_sf"/>
</dbReference>
<dbReference type="OrthoDB" id="336240at2759"/>
<dbReference type="PANTHER" id="PTHR46713:SF1">
    <property type="entry name" value="F13M7.16 PROTEIN"/>
    <property type="match status" value="1"/>
</dbReference>
<feature type="compositionally biased region" description="Acidic residues" evidence="1">
    <location>
        <begin position="41"/>
        <end position="50"/>
    </location>
</feature>
<dbReference type="InterPro" id="IPR015940">
    <property type="entry name" value="UBA"/>
</dbReference>
<dbReference type="Proteomes" id="UP000195521">
    <property type="component" value="Unassembled WGS sequence"/>
</dbReference>
<evidence type="ECO:0000256" key="1">
    <source>
        <dbReference type="SAM" id="MobiDB-lite"/>
    </source>
</evidence>
<sequence length="326" mass="38179">MEEQDKLVEKLIEFGYPKEICLKVVKKSGAKTVDEALNWIEETEENENYDNEPLNDSTTVDRLADSFNDKEDTREKEGEKEGGNNNTSSGDRKGGAGGGNPNCEGKSKLTPEEAQKKALELQKKIREKKLLKEKEEEIQKEKNRIAMAKEMQKRREQIEEFERKAYLESLEKEKNERKKEKEKQLELLRKEYEAKFGIAYKMENEKKKNIEDLTENEKREEIAILLNSLKNKHKENKKELIASLAVLKTYFVNIKENILEKKFQKIKKENKVFLEKIRIHEEMLKVFLLVGFEDTGDFYVIKNYPNTYLLASAIKFIDLIVKTLNS</sequence>
<organism evidence="3 4">
    <name type="scientific">Plasmodium gonderi</name>
    <dbReference type="NCBI Taxonomy" id="77519"/>
    <lineage>
        <taxon>Eukaryota</taxon>
        <taxon>Sar</taxon>
        <taxon>Alveolata</taxon>
        <taxon>Apicomplexa</taxon>
        <taxon>Aconoidasida</taxon>
        <taxon>Haemosporida</taxon>
        <taxon>Plasmodiidae</taxon>
        <taxon>Plasmodium</taxon>
        <taxon>Plasmodium (Plasmodium)</taxon>
    </lineage>
</organism>
<dbReference type="InterPro" id="IPR018997">
    <property type="entry name" value="PUB_domain"/>
</dbReference>
<accession>A0A1Y1JCZ2</accession>
<gene>
    <name evidence="3" type="ORF">PGO_072940</name>
</gene>
<feature type="region of interest" description="Disordered" evidence="1">
    <location>
        <begin position="41"/>
        <end position="121"/>
    </location>
</feature>
<dbReference type="Gene3D" id="1.20.58.2190">
    <property type="match status" value="1"/>
</dbReference>
<dbReference type="Pfam" id="PF22562">
    <property type="entry name" value="UBA_7"/>
    <property type="match status" value="1"/>
</dbReference>
<dbReference type="RefSeq" id="XP_028542968.1">
    <property type="nucleotide sequence ID" value="XM_028687167.1"/>
</dbReference>
<feature type="domain" description="UBA" evidence="2">
    <location>
        <begin position="1"/>
        <end position="43"/>
    </location>
</feature>
<feature type="compositionally biased region" description="Basic and acidic residues" evidence="1">
    <location>
        <begin position="62"/>
        <end position="82"/>
    </location>
</feature>
<dbReference type="Gene3D" id="1.10.8.10">
    <property type="entry name" value="DNA helicase RuvA subunit, C-terminal domain"/>
    <property type="match status" value="1"/>
</dbReference>
<comment type="caution">
    <text evidence="3">The sequence shown here is derived from an EMBL/GenBank/DDBJ whole genome shotgun (WGS) entry which is preliminary data.</text>
</comment>
<dbReference type="EMBL" id="BDQF01000008">
    <property type="protein sequence ID" value="GAW80379.1"/>
    <property type="molecule type" value="Genomic_DNA"/>
</dbReference>
<reference evidence="4" key="1">
    <citation type="submission" date="2017-04" db="EMBL/GenBank/DDBJ databases">
        <title>Plasmodium gonderi genome.</title>
        <authorList>
            <person name="Arisue N."/>
            <person name="Honma H."/>
            <person name="Kawai S."/>
            <person name="Tougan T."/>
            <person name="Tanabe K."/>
            <person name="Horii T."/>
        </authorList>
    </citation>
    <scope>NUCLEOTIDE SEQUENCE [LARGE SCALE GENOMIC DNA]</scope>
    <source>
        <strain evidence="4">ATCC 30045</strain>
    </source>
</reference>
<keyword evidence="4" id="KW-1185">Reference proteome</keyword>
<proteinExistence type="predicted"/>
<dbReference type="SMART" id="SM00580">
    <property type="entry name" value="PUG"/>
    <property type="match status" value="1"/>
</dbReference>
<feature type="compositionally biased region" description="Basic and acidic residues" evidence="1">
    <location>
        <begin position="105"/>
        <end position="121"/>
    </location>
</feature>
<protein>
    <recommendedName>
        <fullName evidence="2">UBA domain-containing protein</fullName>
    </recommendedName>
</protein>
<dbReference type="PROSITE" id="PS50030">
    <property type="entry name" value="UBA"/>
    <property type="match status" value="1"/>
</dbReference>
<dbReference type="PANTHER" id="PTHR46713">
    <property type="entry name" value="F13M7.16 PROTEIN"/>
    <property type="match status" value="1"/>
</dbReference>
<dbReference type="AlphaFoldDB" id="A0A1Y1JCZ2"/>
<dbReference type="Pfam" id="PF09409">
    <property type="entry name" value="PUB"/>
    <property type="match status" value="1"/>
</dbReference>
<evidence type="ECO:0000313" key="4">
    <source>
        <dbReference type="Proteomes" id="UP000195521"/>
    </source>
</evidence>
<dbReference type="OMA" id="CANAKDH"/>
<dbReference type="InterPro" id="IPR009060">
    <property type="entry name" value="UBA-like_sf"/>
</dbReference>
<name>A0A1Y1JCZ2_PLAGO</name>
<dbReference type="GeneID" id="39747092"/>
<dbReference type="SUPFAM" id="SSF46934">
    <property type="entry name" value="UBA-like"/>
    <property type="match status" value="1"/>
</dbReference>
<dbReference type="SUPFAM" id="SSF143503">
    <property type="entry name" value="PUG domain-like"/>
    <property type="match status" value="1"/>
</dbReference>